<dbReference type="Proteomes" id="UP000019373">
    <property type="component" value="Unassembled WGS sequence"/>
</dbReference>
<feature type="compositionally biased region" description="Polar residues" evidence="1">
    <location>
        <begin position="546"/>
        <end position="560"/>
    </location>
</feature>
<dbReference type="RefSeq" id="XP_007801752.1">
    <property type="nucleotide sequence ID" value="XM_007803561.1"/>
</dbReference>
<accession>U1HQ28</accession>
<evidence type="ECO:0000313" key="2">
    <source>
        <dbReference type="EMBL" id="ERF72520.1"/>
    </source>
</evidence>
<protein>
    <submittedName>
        <fullName evidence="2">Uncharacterized protein</fullName>
    </submittedName>
</protein>
<proteinExistence type="predicted"/>
<name>U1HQ28_ENDPU</name>
<feature type="region of interest" description="Disordered" evidence="1">
    <location>
        <begin position="484"/>
        <end position="694"/>
    </location>
</feature>
<dbReference type="GeneID" id="19237851"/>
<feature type="compositionally biased region" description="Polar residues" evidence="1">
    <location>
        <begin position="605"/>
        <end position="617"/>
    </location>
</feature>
<reference evidence="3" key="1">
    <citation type="journal article" date="2014" name="BMC Genomics">
        <title>Genome characteristics reveal the impact of lichenization on lichen-forming fungus Endocarpon pusillum Hedwig (Verrucariales, Ascomycota).</title>
        <authorList>
            <person name="Wang Y.-Y."/>
            <person name="Liu B."/>
            <person name="Zhang X.-Y."/>
            <person name="Zhou Q.-M."/>
            <person name="Zhang T."/>
            <person name="Li H."/>
            <person name="Yu Y.-F."/>
            <person name="Zhang X.-L."/>
            <person name="Hao X.-Y."/>
            <person name="Wang M."/>
            <person name="Wang L."/>
            <person name="Wei J.-C."/>
        </authorList>
    </citation>
    <scope>NUCLEOTIDE SEQUENCE [LARGE SCALE GENOMIC DNA]</scope>
    <source>
        <strain evidence="3">Z07020 / HMAS-L-300199</strain>
    </source>
</reference>
<dbReference type="OrthoDB" id="4161810at2759"/>
<dbReference type="HOGENOM" id="CLU_388312_0_0_1"/>
<feature type="compositionally biased region" description="Low complexity" evidence="1">
    <location>
        <begin position="461"/>
        <end position="471"/>
    </location>
</feature>
<feature type="region of interest" description="Disordered" evidence="1">
    <location>
        <begin position="457"/>
        <end position="476"/>
    </location>
</feature>
<feature type="compositionally biased region" description="Basic and acidic residues" evidence="1">
    <location>
        <begin position="659"/>
        <end position="688"/>
    </location>
</feature>
<feature type="compositionally biased region" description="Polar residues" evidence="1">
    <location>
        <begin position="487"/>
        <end position="503"/>
    </location>
</feature>
<keyword evidence="3" id="KW-1185">Reference proteome</keyword>
<sequence length="711" mass="78476">MSTSAFLNPIKEVVDDSNEEILDSIVEGYSEGNRAQETDEESVEDIPIRSEEAMQAIQLLQRYEEQQDDGSSGAWAVTGPLQQEWNNVLPTITETSDQLNFREQLFRKDQGNCVIALPKWSFDINVARRAYKAFEDLKEGSLGTLLRAYKFYYAEYTIRPRGLRVIISSPDESVSAAGTTWTHSKIGGCLEINGKYYGLTAAHAFPDIATRAVASSHEENDRSSSSTSKIGAGILELREVYAHAGIVENLYDNALLTSAQSPDTRMLLNGTIKDPERASVAPILYNRNKDWALVPISNRRFATHNWVDLGSEQYMSVSGVAETLPEESVFCASGVSQPSVTKLSGTASAILLPGSDRLQIVWTAERGSDLGDCGSWVINKEGRPFGMIVAASGDAAEGEVKSYCLPLAPIFADIQEDFNAPIVEPAARDPEAEDPNRFSLETHPLWDLKFDVREDARESSNDSTSSGSTESNIDKIRKVEGYGTDSFRASQSTRSTINVTQAQEEVEKALRPQELSDTTRSNERQPKKPVRSHTVEIEDGEEPKPSNKTLENGDILSTVSDESRTSEYVESPAAAVNAPNLGRPKASDVHVEQDPEDEASDPQDCLTTDETQLTPRTRTSDLMDAARPTQGNRDHERASSGPVVLAHVSRRLKSPSPELEEKLEQEGIIVRQDEAESPLYREDLDKGKKQSLARLNQSVLRIEEDIDEQTT</sequence>
<organism evidence="2 3">
    <name type="scientific">Endocarpon pusillum (strain Z07020 / HMAS-L-300199)</name>
    <name type="common">Lichen-forming fungus</name>
    <dbReference type="NCBI Taxonomy" id="1263415"/>
    <lineage>
        <taxon>Eukaryota</taxon>
        <taxon>Fungi</taxon>
        <taxon>Dikarya</taxon>
        <taxon>Ascomycota</taxon>
        <taxon>Pezizomycotina</taxon>
        <taxon>Eurotiomycetes</taxon>
        <taxon>Chaetothyriomycetidae</taxon>
        <taxon>Verrucariales</taxon>
        <taxon>Verrucariaceae</taxon>
        <taxon>Endocarpon</taxon>
    </lineage>
</organism>
<evidence type="ECO:0000313" key="3">
    <source>
        <dbReference type="Proteomes" id="UP000019373"/>
    </source>
</evidence>
<gene>
    <name evidence="2" type="ORF">EPUS_02801</name>
</gene>
<evidence type="ECO:0000256" key="1">
    <source>
        <dbReference type="SAM" id="MobiDB-lite"/>
    </source>
</evidence>
<dbReference type="EMBL" id="KE721082">
    <property type="protein sequence ID" value="ERF72520.1"/>
    <property type="molecule type" value="Genomic_DNA"/>
</dbReference>
<dbReference type="AlphaFoldDB" id="U1HQ28"/>